<feature type="compositionally biased region" description="Polar residues" evidence="1">
    <location>
        <begin position="77"/>
        <end position="86"/>
    </location>
</feature>
<sequence length="178" mass="19736">MKEGIRERKVENKRSEAREANDDNGSGVGVKVGVKAGVKVGVKVGGEQDEQQSRVRKNSQSEAKEQNWGGTGHWHNNEVTRGTSGSWKIRLKKSQREGARQLSTQPSRCMDEKDVVVLRVESRDGDDKQGAWGRRSRTLIKFDGTEESQLLRACTSGHGCAVATQPKYQPVPQCYPQS</sequence>
<protein>
    <submittedName>
        <fullName evidence="2">Uncharacterized protein</fullName>
    </submittedName>
</protein>
<dbReference type="EMBL" id="CH991566">
    <property type="protein sequence ID" value="EDQ86391.1"/>
    <property type="molecule type" value="Genomic_DNA"/>
</dbReference>
<dbReference type="AlphaFoldDB" id="A9V7Z3"/>
<feature type="compositionally biased region" description="Low complexity" evidence="1">
    <location>
        <begin position="29"/>
        <end position="42"/>
    </location>
</feature>
<feature type="compositionally biased region" description="Basic and acidic residues" evidence="1">
    <location>
        <begin position="1"/>
        <end position="21"/>
    </location>
</feature>
<reference evidence="2 3" key="1">
    <citation type="journal article" date="2008" name="Nature">
        <title>The genome of the choanoflagellate Monosiga brevicollis and the origin of metazoans.</title>
        <authorList>
            <consortium name="JGI Sequencing"/>
            <person name="King N."/>
            <person name="Westbrook M.J."/>
            <person name="Young S.L."/>
            <person name="Kuo A."/>
            <person name="Abedin M."/>
            <person name="Chapman J."/>
            <person name="Fairclough S."/>
            <person name="Hellsten U."/>
            <person name="Isogai Y."/>
            <person name="Letunic I."/>
            <person name="Marr M."/>
            <person name="Pincus D."/>
            <person name="Putnam N."/>
            <person name="Rokas A."/>
            <person name="Wright K.J."/>
            <person name="Zuzow R."/>
            <person name="Dirks W."/>
            <person name="Good M."/>
            <person name="Goodstein D."/>
            <person name="Lemons D."/>
            <person name="Li W."/>
            <person name="Lyons J.B."/>
            <person name="Morris A."/>
            <person name="Nichols S."/>
            <person name="Richter D.J."/>
            <person name="Salamov A."/>
            <person name="Bork P."/>
            <person name="Lim W.A."/>
            <person name="Manning G."/>
            <person name="Miller W.T."/>
            <person name="McGinnis W."/>
            <person name="Shapiro H."/>
            <person name="Tjian R."/>
            <person name="Grigoriev I.V."/>
            <person name="Rokhsar D."/>
        </authorList>
    </citation>
    <scope>NUCLEOTIDE SEQUENCE [LARGE SCALE GENOMIC DNA]</scope>
    <source>
        <strain evidence="3">MX1 / ATCC 50154</strain>
    </source>
</reference>
<keyword evidence="3" id="KW-1185">Reference proteome</keyword>
<gene>
    <name evidence="2" type="ORF">MONBRDRAFT_11021</name>
</gene>
<dbReference type="KEGG" id="mbr:MONBRDRAFT_11021"/>
<dbReference type="RefSeq" id="XP_001748781.1">
    <property type="nucleotide sequence ID" value="XM_001748729.1"/>
</dbReference>
<feature type="region of interest" description="Disordered" evidence="1">
    <location>
        <begin position="1"/>
        <end position="108"/>
    </location>
</feature>
<accession>A9V7Z3</accession>
<proteinExistence type="predicted"/>
<evidence type="ECO:0000256" key="1">
    <source>
        <dbReference type="SAM" id="MobiDB-lite"/>
    </source>
</evidence>
<dbReference type="GeneID" id="5894110"/>
<evidence type="ECO:0000313" key="3">
    <source>
        <dbReference type="Proteomes" id="UP000001357"/>
    </source>
</evidence>
<evidence type="ECO:0000313" key="2">
    <source>
        <dbReference type="EMBL" id="EDQ86391.1"/>
    </source>
</evidence>
<dbReference type="InParanoid" id="A9V7Z3"/>
<dbReference type="Proteomes" id="UP000001357">
    <property type="component" value="Unassembled WGS sequence"/>
</dbReference>
<organism evidence="2 3">
    <name type="scientific">Monosiga brevicollis</name>
    <name type="common">Choanoflagellate</name>
    <dbReference type="NCBI Taxonomy" id="81824"/>
    <lineage>
        <taxon>Eukaryota</taxon>
        <taxon>Choanoflagellata</taxon>
        <taxon>Craspedida</taxon>
        <taxon>Salpingoecidae</taxon>
        <taxon>Monosiga</taxon>
    </lineage>
</organism>
<name>A9V7Z3_MONBE</name>